<reference evidence="3 4" key="1">
    <citation type="submission" date="2019-10" db="EMBL/GenBank/DDBJ databases">
        <title>Alkaliphilus serpentinus sp. nov. and Alkaliphilus pronyensis sp. nov., two novel anaerobic alkaliphilic species isolated from the serpentinized-hosted hydrothermal field of the Prony Bay (New Caledonia).</title>
        <authorList>
            <person name="Postec A."/>
        </authorList>
    </citation>
    <scope>NUCLEOTIDE SEQUENCE [LARGE SCALE GENOMIC DNA]</scope>
    <source>
        <strain evidence="3 4">LacV</strain>
    </source>
</reference>
<evidence type="ECO:0000256" key="1">
    <source>
        <dbReference type="RuleBase" id="RU003513"/>
    </source>
</evidence>
<accession>A0A6I0F8Z5</accession>
<protein>
    <submittedName>
        <fullName evidence="3">UDP-N-acetylglucosamine 2-epimerase (Non-hydrolyzing)</fullName>
        <ecNumber evidence="3">5.1.3.14</ecNumber>
    </submittedName>
</protein>
<comment type="similarity">
    <text evidence="1">Belongs to the UDP-N-acetylglucosamine 2-epimerase family.</text>
</comment>
<sequence length="377" mass="42913">MKKLKVMTVVGTRPEIIRLSAVINKLDESEAIDHVLVHTGQNYDYELNEVFFNDFNLKKPDYFLNAATGTAVETIGNILVKIDPILEEVKPDAFLVLGDTNSCLCAIAAKRRHIPIFHMEAGNRCFDQRVPEETNRKIVDHTADINLTYSDIAREYLLREGLPADRVIKTGSPMFEVLNSRKGHIEKSDVLERLGLYEGKYFVVSAHREENISSEQNFIDLVDSLNTIAEKYQMPLIVSTHPRTRKMIEAKGIEFNPLVKTIKPLGFNDYVKLQKYAKAVLSDSGTISEESSILGFRALNIRQAHERPEAMEEASVMMVGLKKERIIQGLEVLETQQKDTLRLVSDYSMPNVSEKVLRIILSYTDYVNRVVWGRHIC</sequence>
<dbReference type="SUPFAM" id="SSF53756">
    <property type="entry name" value="UDP-Glycosyltransferase/glycogen phosphorylase"/>
    <property type="match status" value="1"/>
</dbReference>
<dbReference type="GO" id="GO:0008761">
    <property type="term" value="F:UDP-N-acetylglucosamine 2-epimerase activity"/>
    <property type="evidence" value="ECO:0007669"/>
    <property type="project" value="UniProtKB-EC"/>
</dbReference>
<dbReference type="CDD" id="cd03786">
    <property type="entry name" value="GTB_UDP-GlcNAc_2-Epimerase"/>
    <property type="match status" value="1"/>
</dbReference>
<dbReference type="Gene3D" id="3.40.50.2000">
    <property type="entry name" value="Glycogen Phosphorylase B"/>
    <property type="match status" value="2"/>
</dbReference>
<evidence type="ECO:0000313" key="4">
    <source>
        <dbReference type="Proteomes" id="UP000432715"/>
    </source>
</evidence>
<dbReference type="EMBL" id="WBZC01000026">
    <property type="protein sequence ID" value="KAB3534736.1"/>
    <property type="molecule type" value="Genomic_DNA"/>
</dbReference>
<feature type="domain" description="UDP-N-acetylglucosamine 2-epimerase" evidence="2">
    <location>
        <begin position="25"/>
        <end position="360"/>
    </location>
</feature>
<comment type="caution">
    <text evidence="3">The sequence shown here is derived from an EMBL/GenBank/DDBJ whole genome shotgun (WGS) entry which is preliminary data.</text>
</comment>
<dbReference type="RefSeq" id="WP_151861169.1">
    <property type="nucleotide sequence ID" value="NZ_WBZC01000026.1"/>
</dbReference>
<evidence type="ECO:0000313" key="3">
    <source>
        <dbReference type="EMBL" id="KAB3534736.1"/>
    </source>
</evidence>
<organism evidence="3 4">
    <name type="scientific">Alkaliphilus pronyensis</name>
    <dbReference type="NCBI Taxonomy" id="1482732"/>
    <lineage>
        <taxon>Bacteria</taxon>
        <taxon>Bacillati</taxon>
        <taxon>Bacillota</taxon>
        <taxon>Clostridia</taxon>
        <taxon>Peptostreptococcales</taxon>
        <taxon>Natronincolaceae</taxon>
        <taxon>Alkaliphilus</taxon>
    </lineage>
</organism>
<gene>
    <name evidence="3" type="ORF">F8154_08400</name>
</gene>
<keyword evidence="1 3" id="KW-0413">Isomerase</keyword>
<dbReference type="EC" id="5.1.3.14" evidence="3"/>
<dbReference type="Proteomes" id="UP000432715">
    <property type="component" value="Unassembled WGS sequence"/>
</dbReference>
<proteinExistence type="inferred from homology"/>
<dbReference type="OrthoDB" id="9803238at2"/>
<dbReference type="InterPro" id="IPR029767">
    <property type="entry name" value="WecB-like"/>
</dbReference>
<dbReference type="NCBIfam" id="TIGR00236">
    <property type="entry name" value="wecB"/>
    <property type="match status" value="1"/>
</dbReference>
<dbReference type="PANTHER" id="PTHR43174">
    <property type="entry name" value="UDP-N-ACETYLGLUCOSAMINE 2-EPIMERASE"/>
    <property type="match status" value="1"/>
</dbReference>
<name>A0A6I0F8Z5_9FIRM</name>
<keyword evidence="4" id="KW-1185">Reference proteome</keyword>
<dbReference type="InterPro" id="IPR003331">
    <property type="entry name" value="UDP_GlcNAc_Epimerase_2_dom"/>
</dbReference>
<dbReference type="Pfam" id="PF02350">
    <property type="entry name" value="Epimerase_2"/>
    <property type="match status" value="1"/>
</dbReference>
<dbReference type="AlphaFoldDB" id="A0A6I0F8Z5"/>
<dbReference type="PANTHER" id="PTHR43174:SF1">
    <property type="entry name" value="UDP-N-ACETYLGLUCOSAMINE 2-EPIMERASE"/>
    <property type="match status" value="1"/>
</dbReference>
<evidence type="ECO:0000259" key="2">
    <source>
        <dbReference type="Pfam" id="PF02350"/>
    </source>
</evidence>